<dbReference type="PANTHER" id="PTHR46682:SF1">
    <property type="entry name" value="ADHESION G-PROTEIN COUPLED RECEPTOR V1"/>
    <property type="match status" value="1"/>
</dbReference>
<keyword evidence="5" id="KW-1185">Reference proteome</keyword>
<dbReference type="OrthoDB" id="6021847at2759"/>
<evidence type="ECO:0000313" key="5">
    <source>
        <dbReference type="Proteomes" id="UP001152795"/>
    </source>
</evidence>
<keyword evidence="2" id="KW-0677">Repeat</keyword>
<dbReference type="EMBL" id="CACRXK020025292">
    <property type="protein sequence ID" value="CAB4039370.1"/>
    <property type="molecule type" value="Genomic_DNA"/>
</dbReference>
<reference evidence="4" key="1">
    <citation type="submission" date="2020-04" db="EMBL/GenBank/DDBJ databases">
        <authorList>
            <person name="Alioto T."/>
            <person name="Alioto T."/>
            <person name="Gomez Garrido J."/>
        </authorList>
    </citation>
    <scope>NUCLEOTIDE SEQUENCE</scope>
    <source>
        <strain evidence="4">A484AB</strain>
    </source>
</reference>
<evidence type="ECO:0000256" key="2">
    <source>
        <dbReference type="ARBA" id="ARBA00022737"/>
    </source>
</evidence>
<dbReference type="InterPro" id="IPR026919">
    <property type="entry name" value="ADGRV1"/>
</dbReference>
<dbReference type="InterPro" id="IPR003644">
    <property type="entry name" value="Calx_beta"/>
</dbReference>
<dbReference type="GO" id="GO:0004930">
    <property type="term" value="F:G protein-coupled receptor activity"/>
    <property type="evidence" value="ECO:0007669"/>
    <property type="project" value="InterPro"/>
</dbReference>
<sequence>MFENGTVLHFQDISTQGGSDVKFFRPQGSGDSYLIFANMKDNSGNTAVLSKVYKWVNGRFVEHGPGLNCRGASGLALFRVNNRNFLAISSYYDSVNRNYQSKSVTFEWRNDQFVLLSEITTNGATGVEYFMLDGDHILLFVNSRSSPGLYKWNAGTFVLHQDVPITNAKSVKEFLLNNEAFLVSTTSEGSSHLWKWDRNTSNFQFYTNVTEYGAQDIQPITIQDSVNHNLTLLAVAMETTSESRFLQLAMVSAQADFIPRNGQLIFNNGDTELSFYVTIFNDSISEPDETFTVALSNATGGSVIGPNGNLEVNILSNGNPYGRIEFAMASAYIVVEERSRDWVLHLEVLREQGNYGEVIVAWNSTGNASESGSHGDDDVYPASGEIVFMEGETRKTINLTIVADDVPEVNEVFQVSLTSLIKDGSNLPNQGATINSAQSTSTVIIRANDEPHGIVGWQRTIVLAQESEATNSSVQLVIERQLGSIGDIKVLYSTVGAKTNGSVNERPAVPNQDFIPVSSEILMADGVNVTNISIHVIH</sequence>
<dbReference type="GO" id="GO:0005737">
    <property type="term" value="C:cytoplasm"/>
    <property type="evidence" value="ECO:0007669"/>
    <property type="project" value="TreeGrafter"/>
</dbReference>
<evidence type="ECO:0000313" key="4">
    <source>
        <dbReference type="EMBL" id="CAB4039370.1"/>
    </source>
</evidence>
<feature type="non-terminal residue" evidence="4">
    <location>
        <position position="1"/>
    </location>
</feature>
<dbReference type="GO" id="GO:0016020">
    <property type="term" value="C:membrane"/>
    <property type="evidence" value="ECO:0007669"/>
    <property type="project" value="InterPro"/>
</dbReference>
<accession>A0A6S7KBP3</accession>
<evidence type="ECO:0000256" key="1">
    <source>
        <dbReference type="ARBA" id="ARBA00022729"/>
    </source>
</evidence>
<dbReference type="InterPro" id="IPR009039">
    <property type="entry name" value="EAR"/>
</dbReference>
<name>A0A6S7KBP3_PARCT</name>
<dbReference type="SMART" id="SM00237">
    <property type="entry name" value="Calx_beta"/>
    <property type="match status" value="2"/>
</dbReference>
<dbReference type="InterPro" id="IPR038081">
    <property type="entry name" value="CalX-like_sf"/>
</dbReference>
<dbReference type="Pfam" id="PF03160">
    <property type="entry name" value="Calx-beta"/>
    <property type="match status" value="2"/>
</dbReference>
<dbReference type="PANTHER" id="PTHR46682">
    <property type="entry name" value="ADHESION G-PROTEIN COUPLED RECEPTOR V1"/>
    <property type="match status" value="1"/>
</dbReference>
<dbReference type="PROSITE" id="PS50912">
    <property type="entry name" value="EAR"/>
    <property type="match status" value="3"/>
</dbReference>
<dbReference type="Proteomes" id="UP001152795">
    <property type="component" value="Unassembled WGS sequence"/>
</dbReference>
<gene>
    <name evidence="4" type="ORF">PACLA_8A005081</name>
</gene>
<dbReference type="Gene3D" id="2.60.40.2030">
    <property type="match status" value="3"/>
</dbReference>
<keyword evidence="4" id="KW-0675">Receptor</keyword>
<organism evidence="4 5">
    <name type="scientific">Paramuricea clavata</name>
    <name type="common">Red gorgonian</name>
    <name type="synonym">Violescent sea-whip</name>
    <dbReference type="NCBI Taxonomy" id="317549"/>
    <lineage>
        <taxon>Eukaryota</taxon>
        <taxon>Metazoa</taxon>
        <taxon>Cnidaria</taxon>
        <taxon>Anthozoa</taxon>
        <taxon>Octocorallia</taxon>
        <taxon>Malacalcyonacea</taxon>
        <taxon>Plexauridae</taxon>
        <taxon>Paramuricea</taxon>
    </lineage>
</organism>
<dbReference type="SUPFAM" id="SSF141072">
    <property type="entry name" value="CalX-like"/>
    <property type="match status" value="3"/>
</dbReference>
<dbReference type="AlphaFoldDB" id="A0A6S7KBP3"/>
<comment type="caution">
    <text evidence="4">The sequence shown here is derived from an EMBL/GenBank/DDBJ whole genome shotgun (WGS) entry which is preliminary data.</text>
</comment>
<dbReference type="GO" id="GO:0010855">
    <property type="term" value="F:adenylate cyclase inhibitor activity"/>
    <property type="evidence" value="ECO:0007669"/>
    <property type="project" value="TreeGrafter"/>
</dbReference>
<evidence type="ECO:0000256" key="3">
    <source>
        <dbReference type="ARBA" id="ARBA00022837"/>
    </source>
</evidence>
<keyword evidence="3" id="KW-0106">Calcium</keyword>
<protein>
    <submittedName>
        <fullName evidence="4">G- coupled receptor 98-like</fullName>
    </submittedName>
</protein>
<proteinExistence type="predicted"/>
<dbReference type="GO" id="GO:0001965">
    <property type="term" value="F:G-protein alpha-subunit binding"/>
    <property type="evidence" value="ECO:0007669"/>
    <property type="project" value="TreeGrafter"/>
</dbReference>
<keyword evidence="1" id="KW-0732">Signal</keyword>
<dbReference type="GO" id="GO:0071277">
    <property type="term" value="P:cellular response to calcium ion"/>
    <property type="evidence" value="ECO:0007669"/>
    <property type="project" value="TreeGrafter"/>
</dbReference>